<dbReference type="InterPro" id="IPR001451">
    <property type="entry name" value="Hexapep"/>
</dbReference>
<proteinExistence type="inferred from homology"/>
<evidence type="ECO:0000256" key="1">
    <source>
        <dbReference type="ARBA" id="ARBA00007274"/>
    </source>
</evidence>
<protein>
    <submittedName>
        <fullName evidence="4">Acetyltransferase</fullName>
    </submittedName>
</protein>
<feature type="site" description="Increases basicity of active site His" evidence="2">
    <location>
        <position position="144"/>
    </location>
</feature>
<dbReference type="InterPro" id="IPR020019">
    <property type="entry name" value="AcTrfase_PglD-like"/>
</dbReference>
<comment type="caution">
    <text evidence="4">The sequence shown here is derived from an EMBL/GenBank/DDBJ whole genome shotgun (WGS) entry which is preliminary data.</text>
</comment>
<gene>
    <name evidence="4" type="ORF">EWE74_16290</name>
</gene>
<dbReference type="AlphaFoldDB" id="A0A4Q6XG96"/>
<keyword evidence="5" id="KW-1185">Reference proteome</keyword>
<evidence type="ECO:0000256" key="2">
    <source>
        <dbReference type="PIRSR" id="PIRSR620019-1"/>
    </source>
</evidence>
<accession>A0A4Q6XG96</accession>
<organism evidence="4 5">
    <name type="scientific">Sphingobacterium corticibacterium</name>
    <dbReference type="NCBI Taxonomy" id="2484746"/>
    <lineage>
        <taxon>Bacteria</taxon>
        <taxon>Pseudomonadati</taxon>
        <taxon>Bacteroidota</taxon>
        <taxon>Sphingobacteriia</taxon>
        <taxon>Sphingobacteriales</taxon>
        <taxon>Sphingobacteriaceae</taxon>
        <taxon>Sphingobacterium</taxon>
    </lineage>
</organism>
<dbReference type="GO" id="GO:0016740">
    <property type="term" value="F:transferase activity"/>
    <property type="evidence" value="ECO:0007669"/>
    <property type="project" value="UniProtKB-KW"/>
</dbReference>
<evidence type="ECO:0000313" key="4">
    <source>
        <dbReference type="EMBL" id="RZF58881.1"/>
    </source>
</evidence>
<dbReference type="Proteomes" id="UP000292855">
    <property type="component" value="Unassembled WGS sequence"/>
</dbReference>
<dbReference type="PANTHER" id="PTHR43300">
    <property type="entry name" value="ACETYLTRANSFERASE"/>
    <property type="match status" value="1"/>
</dbReference>
<dbReference type="Pfam" id="PF17836">
    <property type="entry name" value="PglD_N"/>
    <property type="match status" value="1"/>
</dbReference>
<dbReference type="InterPro" id="IPR041561">
    <property type="entry name" value="PglD_N"/>
</dbReference>
<keyword evidence="4" id="KW-0808">Transferase</keyword>
<dbReference type="NCBIfam" id="TIGR03570">
    <property type="entry name" value="NeuD_NnaD"/>
    <property type="match status" value="1"/>
</dbReference>
<sequence>MADIQYNSKEIVILGAGGLGREIHSWIQNDKNTTYRISGFRDDNFSSLDMYGLRDMLLGSLSSVEDRENVLIGIMDCDFKSSLFENLKKKNQIEICGYIHESVIVGIRSNFGEGVVLFPKVVISCDVEIGDATFINLGSQIGHDVRIGNCVSIMPNVDLGGGVVIEDNVFIGTGATILPGVKIPENSRIGAGSVVVKSIKKSGTFFGNPARKIF</sequence>
<dbReference type="InterPro" id="IPR050179">
    <property type="entry name" value="Trans_hexapeptide_repeat"/>
</dbReference>
<comment type="similarity">
    <text evidence="1">Belongs to the transferase hexapeptide repeat family.</text>
</comment>
<evidence type="ECO:0000259" key="3">
    <source>
        <dbReference type="Pfam" id="PF17836"/>
    </source>
</evidence>
<evidence type="ECO:0000313" key="5">
    <source>
        <dbReference type="Proteomes" id="UP000292855"/>
    </source>
</evidence>
<dbReference type="EMBL" id="SGIT01000003">
    <property type="protein sequence ID" value="RZF58881.1"/>
    <property type="molecule type" value="Genomic_DNA"/>
</dbReference>
<dbReference type="OrthoDB" id="708224at2"/>
<dbReference type="SUPFAM" id="SSF51161">
    <property type="entry name" value="Trimeric LpxA-like enzymes"/>
    <property type="match status" value="1"/>
</dbReference>
<dbReference type="CDD" id="cd03360">
    <property type="entry name" value="LbH_AT_putative"/>
    <property type="match status" value="1"/>
</dbReference>
<dbReference type="InterPro" id="IPR011004">
    <property type="entry name" value="Trimer_LpxA-like_sf"/>
</dbReference>
<name>A0A4Q6XG96_9SPHI</name>
<dbReference type="RefSeq" id="WP_130142693.1">
    <property type="nucleotide sequence ID" value="NZ_SGIT01000003.1"/>
</dbReference>
<dbReference type="PANTHER" id="PTHR43300:SF7">
    <property type="entry name" value="UDP-N-ACETYLBACILLOSAMINE N-ACETYLTRANSFERASE"/>
    <property type="match status" value="1"/>
</dbReference>
<feature type="active site" description="Proton acceptor" evidence="2">
    <location>
        <position position="143"/>
    </location>
</feature>
<dbReference type="Pfam" id="PF00132">
    <property type="entry name" value="Hexapep"/>
    <property type="match status" value="1"/>
</dbReference>
<reference evidence="4 5" key="1">
    <citation type="submission" date="2019-02" db="EMBL/GenBank/DDBJ databases">
        <authorList>
            <person name="Li Y."/>
        </authorList>
    </citation>
    <scope>NUCLEOTIDE SEQUENCE [LARGE SCALE GENOMIC DNA]</scope>
    <source>
        <strain evidence="4 5">30C10-4-7</strain>
    </source>
</reference>
<feature type="domain" description="PglD N-terminal" evidence="3">
    <location>
        <begin position="10"/>
        <end position="87"/>
    </location>
</feature>
<dbReference type="Gene3D" id="2.160.10.10">
    <property type="entry name" value="Hexapeptide repeat proteins"/>
    <property type="match status" value="1"/>
</dbReference>
<dbReference type="Gene3D" id="3.40.50.20">
    <property type="match status" value="1"/>
</dbReference>